<evidence type="ECO:0000259" key="3">
    <source>
        <dbReference type="PROSITE" id="PS50191"/>
    </source>
</evidence>
<dbReference type="OrthoDB" id="75724at2759"/>
<dbReference type="Pfam" id="PF00635">
    <property type="entry name" value="Motile_Sperm"/>
    <property type="match status" value="1"/>
</dbReference>
<gene>
    <name evidence="5" type="ORF">chiPu_0011364</name>
</gene>
<dbReference type="InterPro" id="IPR013783">
    <property type="entry name" value="Ig-like_fold"/>
</dbReference>
<dbReference type="CDD" id="cd00170">
    <property type="entry name" value="SEC14"/>
    <property type="match status" value="1"/>
</dbReference>
<feature type="transmembrane region" description="Helical" evidence="2">
    <location>
        <begin position="503"/>
        <end position="526"/>
    </location>
</feature>
<dbReference type="PANTHER" id="PTHR46384:SF1">
    <property type="entry name" value="MOTILE SPERM DOMAIN-CONTAINING PROTEIN 2"/>
    <property type="match status" value="1"/>
</dbReference>
<protein>
    <recommendedName>
        <fullName evidence="7">MSP domain-containing protein</fullName>
    </recommendedName>
</protein>
<dbReference type="SUPFAM" id="SSF52087">
    <property type="entry name" value="CRAL/TRIO domain"/>
    <property type="match status" value="1"/>
</dbReference>
<dbReference type="PROSITE" id="PS50202">
    <property type="entry name" value="MSP"/>
    <property type="match status" value="1"/>
</dbReference>
<evidence type="ECO:0008006" key="7">
    <source>
        <dbReference type="Google" id="ProtNLM"/>
    </source>
</evidence>
<dbReference type="AlphaFoldDB" id="A0A401SR74"/>
<keyword evidence="2" id="KW-0472">Membrane</keyword>
<evidence type="ECO:0000256" key="2">
    <source>
        <dbReference type="SAM" id="Phobius"/>
    </source>
</evidence>
<name>A0A401SR74_CHIPU</name>
<dbReference type="SUPFAM" id="SSF46938">
    <property type="entry name" value="CRAL/TRIO N-terminal domain"/>
    <property type="match status" value="1"/>
</dbReference>
<evidence type="ECO:0000259" key="4">
    <source>
        <dbReference type="PROSITE" id="PS50202"/>
    </source>
</evidence>
<dbReference type="GO" id="GO:0140284">
    <property type="term" value="C:endoplasmic reticulum-endosome membrane contact site"/>
    <property type="evidence" value="ECO:0007669"/>
    <property type="project" value="TreeGrafter"/>
</dbReference>
<comment type="caution">
    <text evidence="5">The sequence shown here is derived from an EMBL/GenBank/DDBJ whole genome shotgun (WGS) entry which is preliminary data.</text>
</comment>
<dbReference type="EMBL" id="BEZZ01000470">
    <property type="protein sequence ID" value="GCC32900.1"/>
    <property type="molecule type" value="Genomic_DNA"/>
</dbReference>
<evidence type="ECO:0000256" key="1">
    <source>
        <dbReference type="SAM" id="MobiDB-lite"/>
    </source>
</evidence>
<dbReference type="InterPro" id="IPR008962">
    <property type="entry name" value="PapD-like_sf"/>
</dbReference>
<dbReference type="SUPFAM" id="SSF49354">
    <property type="entry name" value="PapD-like"/>
    <property type="match status" value="1"/>
</dbReference>
<feature type="region of interest" description="Disordered" evidence="1">
    <location>
        <begin position="272"/>
        <end position="299"/>
    </location>
</feature>
<dbReference type="Pfam" id="PF00650">
    <property type="entry name" value="CRAL_TRIO"/>
    <property type="match status" value="1"/>
</dbReference>
<evidence type="ECO:0000313" key="5">
    <source>
        <dbReference type="EMBL" id="GCC32900.1"/>
    </source>
</evidence>
<feature type="domain" description="CRAL-TRIO" evidence="3">
    <location>
        <begin position="116"/>
        <end position="258"/>
    </location>
</feature>
<proteinExistence type="predicted"/>
<dbReference type="InterPro" id="IPR000535">
    <property type="entry name" value="MSP_dom"/>
</dbReference>
<sequence length="534" mass="61407">MSAAAGRLARAFDGVAARGMAAEQREEKQKLIEETRQRFTSEYLQDKTEKYDSRDVERLKQDDGWIDSYLQWRHNNVDDTLKMIDDSFQWRKEFSVYDLSESNLPRWTFETGAVYLHGYDKEGNKMFWFRVKLHVKDAKTALDKKKYVAFWLERYAKREQGKPLTVVFDLTETGLSNIDLDFVKFIINCFKIYYPKYLSKMIIYEMPWIMNAAWKIIKSWLGPEAVNMLKFTHKADVQEYINTEYLPAHMGGIDPFKYSYPPLPDDDFQTPICENGPIPGEDELDGKEKGDGDSKETVDVNSIEEPLHKQKKVSFDDTERLDLKIKSMRKPHTVFRGSLLHISPAEDIQFGSKESGETKCLIVLTNVTKNPVAFKVRTTAPEKYRVKPSNGSFEPGSSLDILVSLHGGVEASPQDRFLVMAAEMNQAAGGGPPDLSQFWKEVSRDLVMEHRLRCRVVESHKAVAKENSFKGFAVSSSQEDLHSKMTKLMVSNRRLEEQINRCIWFQQLLTALVTLLVAVISLSLYVRSPDKDEQ</sequence>
<dbReference type="InterPro" id="IPR053012">
    <property type="entry name" value="ER-organelle_contact"/>
</dbReference>
<dbReference type="SMART" id="SM00516">
    <property type="entry name" value="SEC14"/>
    <property type="match status" value="1"/>
</dbReference>
<keyword evidence="2" id="KW-0812">Transmembrane</keyword>
<keyword evidence="6" id="KW-1185">Reference proteome</keyword>
<dbReference type="InterPro" id="IPR036865">
    <property type="entry name" value="CRAL-TRIO_dom_sf"/>
</dbReference>
<dbReference type="Proteomes" id="UP000287033">
    <property type="component" value="Unassembled WGS sequence"/>
</dbReference>
<dbReference type="PROSITE" id="PS50191">
    <property type="entry name" value="CRAL_TRIO"/>
    <property type="match status" value="1"/>
</dbReference>
<dbReference type="InterPro" id="IPR036273">
    <property type="entry name" value="CRAL/TRIO_N_dom_sf"/>
</dbReference>
<dbReference type="STRING" id="137246.A0A401SR74"/>
<dbReference type="Gene3D" id="2.60.40.10">
    <property type="entry name" value="Immunoglobulins"/>
    <property type="match status" value="1"/>
</dbReference>
<accession>A0A401SR74</accession>
<keyword evidence="2" id="KW-1133">Transmembrane helix</keyword>
<dbReference type="GO" id="GO:0012505">
    <property type="term" value="C:endomembrane system"/>
    <property type="evidence" value="ECO:0007669"/>
    <property type="project" value="TreeGrafter"/>
</dbReference>
<evidence type="ECO:0000313" key="6">
    <source>
        <dbReference type="Proteomes" id="UP000287033"/>
    </source>
</evidence>
<feature type="compositionally biased region" description="Basic and acidic residues" evidence="1">
    <location>
        <begin position="286"/>
        <end position="298"/>
    </location>
</feature>
<dbReference type="Gene3D" id="3.40.525.10">
    <property type="entry name" value="CRAL-TRIO lipid binding domain"/>
    <property type="match status" value="1"/>
</dbReference>
<dbReference type="OMA" id="NDALKCW"/>
<feature type="domain" description="MSP" evidence="4">
    <location>
        <begin position="339"/>
        <end position="457"/>
    </location>
</feature>
<dbReference type="InterPro" id="IPR001251">
    <property type="entry name" value="CRAL-TRIO_dom"/>
</dbReference>
<dbReference type="PANTHER" id="PTHR46384">
    <property type="entry name" value="MOTILE SPERM DOMAIN-CONTAINING PROTEIN 2"/>
    <property type="match status" value="1"/>
</dbReference>
<organism evidence="5 6">
    <name type="scientific">Chiloscyllium punctatum</name>
    <name type="common">Brownbanded bambooshark</name>
    <name type="synonym">Hemiscyllium punctatum</name>
    <dbReference type="NCBI Taxonomy" id="137246"/>
    <lineage>
        <taxon>Eukaryota</taxon>
        <taxon>Metazoa</taxon>
        <taxon>Chordata</taxon>
        <taxon>Craniata</taxon>
        <taxon>Vertebrata</taxon>
        <taxon>Chondrichthyes</taxon>
        <taxon>Elasmobranchii</taxon>
        <taxon>Galeomorphii</taxon>
        <taxon>Galeoidea</taxon>
        <taxon>Orectolobiformes</taxon>
        <taxon>Hemiscylliidae</taxon>
        <taxon>Chiloscyllium</taxon>
    </lineage>
</organism>
<reference evidence="5 6" key="1">
    <citation type="journal article" date="2018" name="Nat. Ecol. Evol.">
        <title>Shark genomes provide insights into elasmobranch evolution and the origin of vertebrates.</title>
        <authorList>
            <person name="Hara Y"/>
            <person name="Yamaguchi K"/>
            <person name="Onimaru K"/>
            <person name="Kadota M"/>
            <person name="Koyanagi M"/>
            <person name="Keeley SD"/>
            <person name="Tatsumi K"/>
            <person name="Tanaka K"/>
            <person name="Motone F"/>
            <person name="Kageyama Y"/>
            <person name="Nozu R"/>
            <person name="Adachi N"/>
            <person name="Nishimura O"/>
            <person name="Nakagawa R"/>
            <person name="Tanegashima C"/>
            <person name="Kiyatake I"/>
            <person name="Matsumoto R"/>
            <person name="Murakumo K"/>
            <person name="Nishida K"/>
            <person name="Terakita A"/>
            <person name="Kuratani S"/>
            <person name="Sato K"/>
            <person name="Hyodo S Kuraku.S."/>
        </authorList>
    </citation>
    <scope>NUCLEOTIDE SEQUENCE [LARGE SCALE GENOMIC DNA]</scope>
</reference>